<evidence type="ECO:0000259" key="1">
    <source>
        <dbReference type="Pfam" id="PF00561"/>
    </source>
</evidence>
<dbReference type="Pfam" id="PF00561">
    <property type="entry name" value="Abhydrolase_1"/>
    <property type="match status" value="1"/>
</dbReference>
<proteinExistence type="predicted"/>
<evidence type="ECO:0000313" key="3">
    <source>
        <dbReference type="Proteomes" id="UP000603904"/>
    </source>
</evidence>
<dbReference type="InterPro" id="IPR000073">
    <property type="entry name" value="AB_hydrolase_1"/>
</dbReference>
<feature type="domain" description="AB hydrolase-1" evidence="1">
    <location>
        <begin position="52"/>
        <end position="151"/>
    </location>
</feature>
<gene>
    <name evidence="2" type="ORF">Mco01_55050</name>
</gene>
<dbReference type="PANTHER" id="PTHR43689">
    <property type="entry name" value="HYDROLASE"/>
    <property type="match status" value="1"/>
</dbReference>
<dbReference type="PANTHER" id="PTHR43689:SF8">
    <property type="entry name" value="ALPHA_BETA-HYDROLASES SUPERFAMILY PROTEIN"/>
    <property type="match status" value="1"/>
</dbReference>
<dbReference type="InterPro" id="IPR029058">
    <property type="entry name" value="AB_hydrolase_fold"/>
</dbReference>
<evidence type="ECO:0000313" key="2">
    <source>
        <dbReference type="EMBL" id="GIH42505.1"/>
    </source>
</evidence>
<name>A0ABQ4G644_9ACTN</name>
<reference evidence="2 3" key="1">
    <citation type="submission" date="2021-01" db="EMBL/GenBank/DDBJ databases">
        <title>Whole genome shotgun sequence of Microbispora corallina NBRC 16416.</title>
        <authorList>
            <person name="Komaki H."/>
            <person name="Tamura T."/>
        </authorList>
    </citation>
    <scope>NUCLEOTIDE SEQUENCE [LARGE SCALE GENOMIC DNA]</scope>
    <source>
        <strain evidence="2 3">NBRC 16416</strain>
    </source>
</reference>
<keyword evidence="3" id="KW-1185">Reference proteome</keyword>
<dbReference type="Proteomes" id="UP000603904">
    <property type="component" value="Unassembled WGS sequence"/>
</dbReference>
<dbReference type="SUPFAM" id="SSF53474">
    <property type="entry name" value="alpha/beta-Hydrolases"/>
    <property type="match status" value="1"/>
</dbReference>
<organism evidence="2 3">
    <name type="scientific">Microbispora corallina</name>
    <dbReference type="NCBI Taxonomy" id="83302"/>
    <lineage>
        <taxon>Bacteria</taxon>
        <taxon>Bacillati</taxon>
        <taxon>Actinomycetota</taxon>
        <taxon>Actinomycetes</taxon>
        <taxon>Streptosporangiales</taxon>
        <taxon>Streptosporangiaceae</taxon>
        <taxon>Microbispora</taxon>
    </lineage>
</organism>
<dbReference type="Gene3D" id="3.40.50.1820">
    <property type="entry name" value="alpha/beta hydrolase"/>
    <property type="match status" value="1"/>
</dbReference>
<protein>
    <submittedName>
        <fullName evidence="2">Ndr family protein</fullName>
    </submittedName>
</protein>
<dbReference type="EMBL" id="BOOC01000031">
    <property type="protein sequence ID" value="GIH42505.1"/>
    <property type="molecule type" value="Genomic_DNA"/>
</dbReference>
<sequence>MTGVYRSDEGARAVREGYRAFLERWPVPSEHLRIPTRQGETFAVACGPPEGPPVVLLHGSGANSAMWMPDVAAWSSRLRVHAVDVIGEPGLSAPSRPPLGSDAYAQWFDDVLDGLGLARTAVVAVSLGAWLALDHAIRRPGRVTRLALLSPGGVGRQKIGVLLAAPALLPFGRWGRRRLLRLALGPVAVRPEAAGREYGAFVLLVHRHFRPRRDRLPVFGDEALAGVAAPMLVVAGGRDAMLDSHDTARRLGRAVPGADVRLLPEAGHLLPRQTEPILGFLLEGVDVPAGA</sequence>
<comment type="caution">
    <text evidence="2">The sequence shown here is derived from an EMBL/GenBank/DDBJ whole genome shotgun (WGS) entry which is preliminary data.</text>
</comment>
<dbReference type="RefSeq" id="WP_204059714.1">
    <property type="nucleotide sequence ID" value="NZ_BAAAGP010000006.1"/>
</dbReference>
<accession>A0ABQ4G644</accession>